<accession>A0A9Q4DSP0</accession>
<keyword evidence="1" id="KW-1133">Transmembrane helix</keyword>
<keyword evidence="1" id="KW-0812">Transmembrane</keyword>
<dbReference type="AlphaFoldDB" id="A0A9Q4DSP0"/>
<dbReference type="Proteomes" id="UP001070352">
    <property type="component" value="Unassembled WGS sequence"/>
</dbReference>
<dbReference type="EMBL" id="JALANJ010000045">
    <property type="protein sequence ID" value="MCY8122876.1"/>
    <property type="molecule type" value="Genomic_DNA"/>
</dbReference>
<proteinExistence type="predicted"/>
<feature type="transmembrane region" description="Helical" evidence="1">
    <location>
        <begin position="41"/>
        <end position="61"/>
    </location>
</feature>
<comment type="caution">
    <text evidence="2">The sequence shown here is derived from an EMBL/GenBank/DDBJ whole genome shotgun (WGS) entry which is preliminary data.</text>
</comment>
<sequence>MNIDIELFRMVQEIKRAKSFSNVFWKSPFLKSKEDRRKKRIIFFLGVISIVAYFLIGREFLFRNLYYLLEEAAVKLDMTRSSIIILSISFSMVPIIVIIMVALSKFSKLVDSKYTGISDLYYSLSHRALKTYLIKKKYNYSVIEKRLLPSVILKNGHLELYSIGSFLKVVIPSIVVSIPVSMFGVLFTTSINDSASLGEFKGFLITLGSITIMLWFIGGALFYSLPFLNVFSERKVYKELEQILQGFLLEEEVKLDNRKKIKRKV</sequence>
<feature type="transmembrane region" description="Helical" evidence="1">
    <location>
        <begin position="81"/>
        <end position="103"/>
    </location>
</feature>
<evidence type="ECO:0000256" key="1">
    <source>
        <dbReference type="SAM" id="Phobius"/>
    </source>
</evidence>
<feature type="transmembrane region" description="Helical" evidence="1">
    <location>
        <begin position="203"/>
        <end position="225"/>
    </location>
</feature>
<evidence type="ECO:0000313" key="3">
    <source>
        <dbReference type="Proteomes" id="UP001070352"/>
    </source>
</evidence>
<organism evidence="2 3">
    <name type="scientific">Bacillus spizizenii</name>
    <name type="common">Bacillus subtilis subsp. spizizenii</name>
    <dbReference type="NCBI Taxonomy" id="96241"/>
    <lineage>
        <taxon>Bacteria</taxon>
        <taxon>Bacillati</taxon>
        <taxon>Bacillota</taxon>
        <taxon>Bacilli</taxon>
        <taxon>Bacillales</taxon>
        <taxon>Bacillaceae</taxon>
        <taxon>Bacillus</taxon>
    </lineage>
</organism>
<gene>
    <name evidence="2" type="ORF">MOC45_20190</name>
</gene>
<evidence type="ECO:0000313" key="2">
    <source>
        <dbReference type="EMBL" id="MCY8122876.1"/>
    </source>
</evidence>
<reference evidence="2" key="1">
    <citation type="submission" date="2022-02" db="EMBL/GenBank/DDBJ databases">
        <title>Crop Bioprotection Bacillus Genome Sequencing.</title>
        <authorList>
            <person name="Dunlap C."/>
        </authorList>
    </citation>
    <scope>NUCLEOTIDE SEQUENCE</scope>
    <source>
        <strain evidence="2">M18B4</strain>
    </source>
</reference>
<name>A0A9Q4DSP0_BACSC</name>
<keyword evidence="1" id="KW-0472">Membrane</keyword>
<feature type="transmembrane region" description="Helical" evidence="1">
    <location>
        <begin position="169"/>
        <end position="191"/>
    </location>
</feature>
<protein>
    <submittedName>
        <fullName evidence="2">Uncharacterized protein</fullName>
    </submittedName>
</protein>